<evidence type="ECO:0000259" key="2">
    <source>
        <dbReference type="PROSITE" id="PS51462"/>
    </source>
</evidence>
<dbReference type="GO" id="GO:0016787">
    <property type="term" value="F:hydrolase activity"/>
    <property type="evidence" value="ECO:0007669"/>
    <property type="project" value="UniProtKB-KW"/>
</dbReference>
<evidence type="ECO:0000313" key="3">
    <source>
        <dbReference type="EMBL" id="SVE63201.1"/>
    </source>
</evidence>
<dbReference type="PROSITE" id="PS00893">
    <property type="entry name" value="NUDIX_BOX"/>
    <property type="match status" value="1"/>
</dbReference>
<dbReference type="SUPFAM" id="SSF55811">
    <property type="entry name" value="Nudix"/>
    <property type="match status" value="1"/>
</dbReference>
<sequence>VIGQQPRSVVHAKGLWHRAAHVLVFNTDGKVFLQLRSMSKDNNPGVWDSACSGHVDAGETYTKAAERELMEEIGLVVKSPL</sequence>
<organism evidence="3">
    <name type="scientific">marine metagenome</name>
    <dbReference type="NCBI Taxonomy" id="408172"/>
    <lineage>
        <taxon>unclassified sequences</taxon>
        <taxon>metagenomes</taxon>
        <taxon>ecological metagenomes</taxon>
    </lineage>
</organism>
<dbReference type="GO" id="GO:0009240">
    <property type="term" value="P:isopentenyl diphosphate biosynthetic process"/>
    <property type="evidence" value="ECO:0007669"/>
    <property type="project" value="TreeGrafter"/>
</dbReference>
<protein>
    <recommendedName>
        <fullName evidence="2">Nudix hydrolase domain-containing protein</fullName>
    </recommendedName>
</protein>
<keyword evidence="1" id="KW-0378">Hydrolase</keyword>
<accession>A0A383F2I6</accession>
<feature type="non-terminal residue" evidence="3">
    <location>
        <position position="81"/>
    </location>
</feature>
<gene>
    <name evidence="3" type="ORF">METZ01_LOCUS516055</name>
</gene>
<reference evidence="3" key="1">
    <citation type="submission" date="2018-05" db="EMBL/GenBank/DDBJ databases">
        <authorList>
            <person name="Lanie J.A."/>
            <person name="Ng W.-L."/>
            <person name="Kazmierczak K.M."/>
            <person name="Andrzejewski T.M."/>
            <person name="Davidsen T.M."/>
            <person name="Wayne K.J."/>
            <person name="Tettelin H."/>
            <person name="Glass J.I."/>
            <person name="Rusch D."/>
            <person name="Podicherti R."/>
            <person name="Tsui H.-C.T."/>
            <person name="Winkler M.E."/>
        </authorList>
    </citation>
    <scope>NUCLEOTIDE SEQUENCE</scope>
</reference>
<dbReference type="GO" id="GO:0005737">
    <property type="term" value="C:cytoplasm"/>
    <property type="evidence" value="ECO:0007669"/>
    <property type="project" value="TreeGrafter"/>
</dbReference>
<name>A0A383F2I6_9ZZZZ</name>
<feature type="non-terminal residue" evidence="3">
    <location>
        <position position="1"/>
    </location>
</feature>
<dbReference type="AlphaFoldDB" id="A0A383F2I6"/>
<dbReference type="PANTHER" id="PTHR10885:SF20">
    <property type="entry name" value="NUDIX HYDROLASE DOMAIN-CONTAINING PROTEIN"/>
    <property type="match status" value="1"/>
</dbReference>
<dbReference type="Pfam" id="PF00293">
    <property type="entry name" value="NUDIX"/>
    <property type="match status" value="1"/>
</dbReference>
<dbReference type="InterPro" id="IPR000086">
    <property type="entry name" value="NUDIX_hydrolase_dom"/>
</dbReference>
<dbReference type="InterPro" id="IPR015797">
    <property type="entry name" value="NUDIX_hydrolase-like_dom_sf"/>
</dbReference>
<dbReference type="EMBL" id="UINC01230893">
    <property type="protein sequence ID" value="SVE63201.1"/>
    <property type="molecule type" value="Genomic_DNA"/>
</dbReference>
<dbReference type="InterPro" id="IPR020084">
    <property type="entry name" value="NUDIX_hydrolase_CS"/>
</dbReference>
<dbReference type="GO" id="GO:0004452">
    <property type="term" value="F:isopentenyl-diphosphate delta-isomerase activity"/>
    <property type="evidence" value="ECO:0007669"/>
    <property type="project" value="TreeGrafter"/>
</dbReference>
<proteinExistence type="predicted"/>
<evidence type="ECO:0000256" key="1">
    <source>
        <dbReference type="ARBA" id="ARBA00022801"/>
    </source>
</evidence>
<dbReference type="PROSITE" id="PS51462">
    <property type="entry name" value="NUDIX"/>
    <property type="match status" value="1"/>
</dbReference>
<dbReference type="CDD" id="cd04692">
    <property type="entry name" value="NUDIX_Hydrolase"/>
    <property type="match status" value="1"/>
</dbReference>
<dbReference type="Gene3D" id="3.90.79.10">
    <property type="entry name" value="Nucleoside Triphosphate Pyrophosphohydrolase"/>
    <property type="match status" value="1"/>
</dbReference>
<feature type="domain" description="Nudix hydrolase" evidence="2">
    <location>
        <begin position="15"/>
        <end position="81"/>
    </location>
</feature>
<dbReference type="PANTHER" id="PTHR10885">
    <property type="entry name" value="ISOPENTENYL-DIPHOSPHATE DELTA-ISOMERASE"/>
    <property type="match status" value="1"/>
</dbReference>